<dbReference type="KEGG" id="mrub:DEO27_014090"/>
<reference evidence="3" key="1">
    <citation type="submission" date="2019-08" db="EMBL/GenBank/DDBJ databases">
        <title>Comparative genome analysis confer to the adaptation heavy metal polluted environment.</title>
        <authorList>
            <person name="Li Y."/>
        </authorList>
    </citation>
    <scope>NUCLEOTIDE SEQUENCE [LARGE SCALE GENOMIC DNA]</scope>
    <source>
        <strain evidence="3">P1</strain>
    </source>
</reference>
<name>A0A5C1HZE9_9SPHI</name>
<dbReference type="PROSITE" id="PS51257">
    <property type="entry name" value="PROKAR_LIPOPROTEIN"/>
    <property type="match status" value="1"/>
</dbReference>
<dbReference type="Proteomes" id="UP000251402">
    <property type="component" value="Chromosome"/>
</dbReference>
<dbReference type="OrthoDB" id="800059at2"/>
<evidence type="ECO:0000256" key="2">
    <source>
        <dbReference type="SAM" id="SignalP"/>
    </source>
</evidence>
<keyword evidence="2" id="KW-0732">Signal</keyword>
<keyword evidence="1" id="KW-1133">Transmembrane helix</keyword>
<gene>
    <name evidence="3" type="ORF">DEO27_014090</name>
</gene>
<protein>
    <recommendedName>
        <fullName evidence="5">Signal peptidase</fullName>
    </recommendedName>
</protein>
<sequence length="66" mass="7343">MIRKIFSATLVFVMAALSCFAQLESPCEPTDNDSPCPLDTWVIVLAIVAFVFAVIHLYRKQKAIQA</sequence>
<organism evidence="3 4">
    <name type="scientific">Mucilaginibacter rubeus</name>
    <dbReference type="NCBI Taxonomy" id="2027860"/>
    <lineage>
        <taxon>Bacteria</taxon>
        <taxon>Pseudomonadati</taxon>
        <taxon>Bacteroidota</taxon>
        <taxon>Sphingobacteriia</taxon>
        <taxon>Sphingobacteriales</taxon>
        <taxon>Sphingobacteriaceae</taxon>
        <taxon>Mucilaginibacter</taxon>
    </lineage>
</organism>
<evidence type="ECO:0000313" key="4">
    <source>
        <dbReference type="Proteomes" id="UP000251402"/>
    </source>
</evidence>
<dbReference type="RefSeq" id="WP_112573597.1">
    <property type="nucleotide sequence ID" value="NZ_CP043450.1"/>
</dbReference>
<feature type="chain" id="PRO_5022904304" description="Signal peptidase" evidence="2">
    <location>
        <begin position="22"/>
        <end position="66"/>
    </location>
</feature>
<evidence type="ECO:0008006" key="5">
    <source>
        <dbReference type="Google" id="ProtNLM"/>
    </source>
</evidence>
<evidence type="ECO:0000256" key="1">
    <source>
        <dbReference type="SAM" id="Phobius"/>
    </source>
</evidence>
<evidence type="ECO:0000313" key="3">
    <source>
        <dbReference type="EMBL" id="QEM11104.1"/>
    </source>
</evidence>
<dbReference type="AlphaFoldDB" id="A0A5C1HZE9"/>
<accession>A0A5C1HZE9</accession>
<keyword evidence="1" id="KW-0812">Transmembrane</keyword>
<proteinExistence type="predicted"/>
<feature type="signal peptide" evidence="2">
    <location>
        <begin position="1"/>
        <end position="21"/>
    </location>
</feature>
<feature type="transmembrane region" description="Helical" evidence="1">
    <location>
        <begin position="40"/>
        <end position="58"/>
    </location>
</feature>
<keyword evidence="1" id="KW-0472">Membrane</keyword>
<keyword evidence="4" id="KW-1185">Reference proteome</keyword>
<dbReference type="EMBL" id="CP043450">
    <property type="protein sequence ID" value="QEM11104.1"/>
    <property type="molecule type" value="Genomic_DNA"/>
</dbReference>